<gene>
    <name evidence="1" type="ORF">PEDI_24220</name>
</gene>
<proteinExistence type="predicted"/>
<evidence type="ECO:0000313" key="2">
    <source>
        <dbReference type="Proteomes" id="UP001310022"/>
    </source>
</evidence>
<reference evidence="1 2" key="1">
    <citation type="submission" date="2021-12" db="EMBL/GenBank/DDBJ databases">
        <title>Genome sequencing of bacteria with rrn-lacking chromosome and rrn-plasmid.</title>
        <authorList>
            <person name="Anda M."/>
            <person name="Iwasaki W."/>
        </authorList>
    </citation>
    <scope>NUCLEOTIDE SEQUENCE [LARGE SCALE GENOMIC DNA]</scope>
    <source>
        <strain evidence="1 2">NBRC 15940</strain>
    </source>
</reference>
<comment type="caution">
    <text evidence="1">The sequence shown here is derived from an EMBL/GenBank/DDBJ whole genome shotgun (WGS) entry which is preliminary data.</text>
</comment>
<dbReference type="Proteomes" id="UP001310022">
    <property type="component" value="Unassembled WGS sequence"/>
</dbReference>
<accession>A0AAN5AJP7</accession>
<dbReference type="EMBL" id="BQKE01000001">
    <property type="protein sequence ID" value="GJM61870.1"/>
    <property type="molecule type" value="Genomic_DNA"/>
</dbReference>
<name>A0AAN5AJP7_9BACT</name>
<keyword evidence="2" id="KW-1185">Reference proteome</keyword>
<sequence length="50" mass="5791">MYYFFVDLNQDQAMGAQYTWWLKEHDQGANTCIQTTRMALIGVFSSPSPK</sequence>
<evidence type="ECO:0000313" key="1">
    <source>
        <dbReference type="EMBL" id="GJM61870.1"/>
    </source>
</evidence>
<protein>
    <submittedName>
        <fullName evidence="1">Uncharacterized protein</fullName>
    </submittedName>
</protein>
<dbReference type="AlphaFoldDB" id="A0AAN5AJP7"/>
<dbReference type="RefSeq" id="WP_338237312.1">
    <property type="nucleotide sequence ID" value="NZ_BQKE01000001.1"/>
</dbReference>
<organism evidence="1 2">
    <name type="scientific">Persicobacter diffluens</name>
    <dbReference type="NCBI Taxonomy" id="981"/>
    <lineage>
        <taxon>Bacteria</taxon>
        <taxon>Pseudomonadati</taxon>
        <taxon>Bacteroidota</taxon>
        <taxon>Cytophagia</taxon>
        <taxon>Cytophagales</taxon>
        <taxon>Persicobacteraceae</taxon>
        <taxon>Persicobacter</taxon>
    </lineage>
</organism>